<comment type="caution">
    <text evidence="2">The sequence shown here is derived from an EMBL/GenBank/DDBJ whole genome shotgun (WGS) entry which is preliminary data.</text>
</comment>
<dbReference type="InterPro" id="IPR005186">
    <property type="entry name" value="FlaG"/>
</dbReference>
<dbReference type="InterPro" id="IPR035924">
    <property type="entry name" value="FlaG-like_sf"/>
</dbReference>
<proteinExistence type="predicted"/>
<feature type="compositionally biased region" description="Basic and acidic residues" evidence="1">
    <location>
        <begin position="54"/>
        <end position="65"/>
    </location>
</feature>
<sequence>MDIALAGAQSPQQQQQRAELAATSVKPLAPKDAELKRQDLAQPVDGAQKANAKAQEEERKAKQEELNSLADDMSSMMSFMRKGLAFRVDDKSGEPVVSVLDVDSGDVIRQIPSEEALKLAQKLTEVTGLLMKTEA</sequence>
<dbReference type="Gene3D" id="3.30.160.170">
    <property type="entry name" value="FlaG-like"/>
    <property type="match status" value="1"/>
</dbReference>
<dbReference type="Pfam" id="PF03646">
    <property type="entry name" value="FlaG"/>
    <property type="match status" value="1"/>
</dbReference>
<feature type="compositionally biased region" description="Basic and acidic residues" evidence="1">
    <location>
        <begin position="29"/>
        <end position="39"/>
    </location>
</feature>
<dbReference type="SUPFAM" id="SSF160214">
    <property type="entry name" value="FlaG-like"/>
    <property type="match status" value="1"/>
</dbReference>
<keyword evidence="3" id="KW-1185">Reference proteome</keyword>
<reference evidence="2 3" key="1">
    <citation type="submission" date="2022-02" db="EMBL/GenBank/DDBJ databases">
        <title>The genome sequence of Shewanella sp. 3B26.</title>
        <authorList>
            <person name="Du J."/>
        </authorList>
    </citation>
    <scope>NUCLEOTIDE SEQUENCE [LARGE SCALE GENOMIC DNA]</scope>
    <source>
        <strain evidence="2 3">3B26</strain>
    </source>
</reference>
<gene>
    <name evidence="2" type="ORF">MJ923_05885</name>
</gene>
<accession>A0AAJ1BFJ4</accession>
<organism evidence="2 3">
    <name type="scientific">Shewanella zhuhaiensis</name>
    <dbReference type="NCBI Taxonomy" id="2919576"/>
    <lineage>
        <taxon>Bacteria</taxon>
        <taxon>Pseudomonadati</taxon>
        <taxon>Pseudomonadota</taxon>
        <taxon>Gammaproteobacteria</taxon>
        <taxon>Alteromonadales</taxon>
        <taxon>Shewanellaceae</taxon>
        <taxon>Shewanella</taxon>
    </lineage>
</organism>
<keyword evidence="2" id="KW-0969">Cilium</keyword>
<evidence type="ECO:0000313" key="3">
    <source>
        <dbReference type="Proteomes" id="UP001297581"/>
    </source>
</evidence>
<name>A0AAJ1BFJ4_9GAMM</name>
<evidence type="ECO:0000313" key="2">
    <source>
        <dbReference type="EMBL" id="MCH4293832.1"/>
    </source>
</evidence>
<dbReference type="AlphaFoldDB" id="A0AAJ1BFJ4"/>
<dbReference type="Proteomes" id="UP001297581">
    <property type="component" value="Unassembled WGS sequence"/>
</dbReference>
<dbReference type="RefSeq" id="WP_240590307.1">
    <property type="nucleotide sequence ID" value="NZ_JAKUDL010000002.1"/>
</dbReference>
<evidence type="ECO:0000256" key="1">
    <source>
        <dbReference type="SAM" id="MobiDB-lite"/>
    </source>
</evidence>
<dbReference type="EMBL" id="JAKUDL010000002">
    <property type="protein sequence ID" value="MCH4293832.1"/>
    <property type="molecule type" value="Genomic_DNA"/>
</dbReference>
<keyword evidence="2" id="KW-0282">Flagellum</keyword>
<feature type="compositionally biased region" description="Low complexity" evidence="1">
    <location>
        <begin position="1"/>
        <end position="22"/>
    </location>
</feature>
<feature type="region of interest" description="Disordered" evidence="1">
    <location>
        <begin position="1"/>
        <end position="69"/>
    </location>
</feature>
<protein>
    <submittedName>
        <fullName evidence="2">Flagellar protein FlaG</fullName>
    </submittedName>
</protein>
<keyword evidence="2" id="KW-0966">Cell projection</keyword>
<dbReference type="PANTHER" id="PTHR37166:SF1">
    <property type="entry name" value="PROTEIN FLAG"/>
    <property type="match status" value="1"/>
</dbReference>
<dbReference type="PANTHER" id="PTHR37166">
    <property type="entry name" value="PROTEIN FLAG"/>
    <property type="match status" value="1"/>
</dbReference>